<accession>A0A3B1DJ22</accession>
<evidence type="ECO:0000313" key="2">
    <source>
        <dbReference type="EMBL" id="VAX36008.1"/>
    </source>
</evidence>
<evidence type="ECO:0000256" key="1">
    <source>
        <dbReference type="SAM" id="Coils"/>
    </source>
</evidence>
<feature type="coiled-coil region" evidence="1">
    <location>
        <begin position="77"/>
        <end position="217"/>
    </location>
</feature>
<reference evidence="2" key="1">
    <citation type="submission" date="2018-06" db="EMBL/GenBank/DDBJ databases">
        <authorList>
            <person name="Zhirakovskaya E."/>
        </authorList>
    </citation>
    <scope>NUCLEOTIDE SEQUENCE</scope>
</reference>
<feature type="coiled-coil region" evidence="1">
    <location>
        <begin position="457"/>
        <end position="484"/>
    </location>
</feature>
<dbReference type="InterPro" id="IPR019219">
    <property type="entry name" value="DUF2130"/>
</dbReference>
<protein>
    <submittedName>
        <fullName evidence="2">Glutamate synthase [NADPH] large chain</fullName>
        <ecNumber evidence="2">1.4.1.13</ecNumber>
    </submittedName>
</protein>
<keyword evidence="1" id="KW-0175">Coiled coil</keyword>
<dbReference type="EMBL" id="UOGJ01000077">
    <property type="protein sequence ID" value="VAX36008.1"/>
    <property type="molecule type" value="Genomic_DNA"/>
</dbReference>
<dbReference type="Pfam" id="PF09903">
    <property type="entry name" value="DUF2130"/>
    <property type="match status" value="1"/>
</dbReference>
<sequence length="503" mass="58467">MNEIICPNCKKAFKVDEAGFAEILKQVRDHQFEEELTNRLALAEKEKNSAVKLAEANVKNSLQKELAKKDNLLTEKLAKKEMEVSEMKSKIENAETEKQLEISKAIEKIEKERDELTHDLKTKEAEKENAVKLAEANVKNSLQEELVEKDKKLAELKSKSDSELAETLAKKELEIFEIKSKIKNAEIEKKLEISEVIKKIEKERDDLAHNLEIKETEKKLFEKSIREQFANKLIGKDETIKMKDEEIDRLKDFKQKLSTKMVGETLEQHCEIEFNKLRATAFQNAYFEKDNDSKGGSKGDFIYKETDEMENEIVSIMFEMKNENDETATKKKNEDFFAKLDRDRKEKDCEYAVLVSLLESENEFYNAGIVDVSHKFKKMYVVRPQFFIPIITLLRNAAMNSMEYKAELNLMRNQNIDITNFEEKVNVFKKGFARNYDLASRKFKTAIDEIDKTINHLQKTKDALLSSENNLRLANEKADDLTIKKLTYGNPTMKAKFDEQKSK</sequence>
<name>A0A3B1DJ22_9ZZZZ</name>
<dbReference type="GO" id="GO:0004355">
    <property type="term" value="F:glutamate synthase (NADPH) activity"/>
    <property type="evidence" value="ECO:0007669"/>
    <property type="project" value="UniProtKB-EC"/>
</dbReference>
<organism evidence="2">
    <name type="scientific">hydrothermal vent metagenome</name>
    <dbReference type="NCBI Taxonomy" id="652676"/>
    <lineage>
        <taxon>unclassified sequences</taxon>
        <taxon>metagenomes</taxon>
        <taxon>ecological metagenomes</taxon>
    </lineage>
</organism>
<dbReference type="AlphaFoldDB" id="A0A3B1DJ22"/>
<proteinExistence type="predicted"/>
<dbReference type="EC" id="1.4.1.13" evidence="2"/>
<gene>
    <name evidence="2" type="ORF">MNBD_UNCLBAC01-740</name>
</gene>
<keyword evidence="2" id="KW-0560">Oxidoreductase</keyword>
<dbReference type="PIRSF" id="PIRSF005850">
    <property type="entry name" value="UCP005850"/>
    <property type="match status" value="1"/>
</dbReference>